<name>A0A5B0DVI1_9HYPH</name>
<gene>
    <name evidence="1" type="ORF">FPY71_10195</name>
</gene>
<proteinExistence type="predicted"/>
<organism evidence="1 2">
    <name type="scientific">Aureimonas fodinaquatilis</name>
    <dbReference type="NCBI Taxonomy" id="2565783"/>
    <lineage>
        <taxon>Bacteria</taxon>
        <taxon>Pseudomonadati</taxon>
        <taxon>Pseudomonadota</taxon>
        <taxon>Alphaproteobacteria</taxon>
        <taxon>Hyphomicrobiales</taxon>
        <taxon>Aurantimonadaceae</taxon>
        <taxon>Aureimonas</taxon>
    </lineage>
</organism>
<protein>
    <submittedName>
        <fullName evidence="1">Rha family transcriptional regulator</fullName>
    </submittedName>
</protein>
<dbReference type="RefSeq" id="WP_149300150.1">
    <property type="nucleotide sequence ID" value="NZ_VTWH01000002.1"/>
</dbReference>
<dbReference type="AlphaFoldDB" id="A0A5B0DVI1"/>
<dbReference type="OrthoDB" id="9808959at2"/>
<evidence type="ECO:0000313" key="2">
    <source>
        <dbReference type="Proteomes" id="UP000324738"/>
    </source>
</evidence>
<keyword evidence="2" id="KW-1185">Reference proteome</keyword>
<reference evidence="1 2" key="1">
    <citation type="submission" date="2019-08" db="EMBL/GenBank/DDBJ databases">
        <title>Aureimonas fodiniaquatilis sp. nov., isolated from a coal mine wastewater.</title>
        <authorList>
            <person name="Kim W."/>
        </authorList>
    </citation>
    <scope>NUCLEOTIDE SEQUENCE [LARGE SCALE GENOMIC DNA]</scope>
    <source>
        <strain evidence="1 2">CAU 1482</strain>
    </source>
</reference>
<dbReference type="EMBL" id="VTWH01000002">
    <property type="protein sequence ID" value="KAA0970837.1"/>
    <property type="molecule type" value="Genomic_DNA"/>
</dbReference>
<sequence length="302" mass="34234">MTEAFDPNPNVFAVVRVKDGQTFANSRDVAAFFHKEHKNVLQKYYGLDCSEDFNRLNFQPVEYIDEKGETRRSVDMTRDGFVFIAFGFTGKRAAKFKEDYIAAFNQMEEKIARRAQIQSGPAQGSLALALDTNDSLSNIERHLHSISTGLGAKIDTVTGAIIGSIIKHIGRPILSRLEENQRWNEMRFQAIHQRDKLLIESLAAKHDAEECVSIYVAQTMMGVPTKHRSPRLSQNLSANAIRWFASHGFTHRPDRAHAAGPWVFQKAKIHQWWDEAGKEIFERAKNTRSASVIPFDRRGSSS</sequence>
<comment type="caution">
    <text evidence="1">The sequence shown here is derived from an EMBL/GenBank/DDBJ whole genome shotgun (WGS) entry which is preliminary data.</text>
</comment>
<dbReference type="NCBIfam" id="TIGR02681">
    <property type="entry name" value="phage_pRha"/>
    <property type="match status" value="1"/>
</dbReference>
<dbReference type="Proteomes" id="UP000324738">
    <property type="component" value="Unassembled WGS sequence"/>
</dbReference>
<dbReference type="InterPro" id="IPR014054">
    <property type="entry name" value="Phage_regulatory_Rha"/>
</dbReference>
<accession>A0A5B0DVI1</accession>
<evidence type="ECO:0000313" key="1">
    <source>
        <dbReference type="EMBL" id="KAA0970837.1"/>
    </source>
</evidence>
<dbReference type="Pfam" id="PF09669">
    <property type="entry name" value="Phage_pRha"/>
    <property type="match status" value="1"/>
</dbReference>